<dbReference type="InterPro" id="IPR004088">
    <property type="entry name" value="KH_dom_type_1"/>
</dbReference>
<organism evidence="5 6">
    <name type="scientific">Cafeteria roenbergensis</name>
    <name type="common">Marine flagellate</name>
    <dbReference type="NCBI Taxonomy" id="33653"/>
    <lineage>
        <taxon>Eukaryota</taxon>
        <taxon>Sar</taxon>
        <taxon>Stramenopiles</taxon>
        <taxon>Bigyra</taxon>
        <taxon>Opalozoa</taxon>
        <taxon>Bicosoecida</taxon>
        <taxon>Cafeteriaceae</taxon>
        <taxon>Cafeteria</taxon>
    </lineage>
</organism>
<keyword evidence="2" id="KW-0694">RNA-binding</keyword>
<gene>
    <name evidence="5" type="ORF">FNF29_02095</name>
</gene>
<reference evidence="5 6" key="1">
    <citation type="submission" date="2019-07" db="EMBL/GenBank/DDBJ databases">
        <title>Genomes of Cafeteria roenbergensis.</title>
        <authorList>
            <person name="Fischer M.G."/>
            <person name="Hackl T."/>
            <person name="Roman M."/>
        </authorList>
    </citation>
    <scope>NUCLEOTIDE SEQUENCE [LARGE SCALE GENOMIC DNA]</scope>
    <source>
        <strain evidence="5 6">BVI</strain>
    </source>
</reference>
<evidence type="ECO:0000313" key="5">
    <source>
        <dbReference type="EMBL" id="KAA0154951.1"/>
    </source>
</evidence>
<evidence type="ECO:0000259" key="4">
    <source>
        <dbReference type="SMART" id="SM00322"/>
    </source>
</evidence>
<dbReference type="PANTHER" id="PTHR10288">
    <property type="entry name" value="KH DOMAIN CONTAINING RNA BINDING PROTEIN"/>
    <property type="match status" value="1"/>
</dbReference>
<dbReference type="Proteomes" id="UP000323011">
    <property type="component" value="Unassembled WGS sequence"/>
</dbReference>
<evidence type="ECO:0000256" key="3">
    <source>
        <dbReference type="SAM" id="MobiDB-lite"/>
    </source>
</evidence>
<evidence type="ECO:0000313" key="6">
    <source>
        <dbReference type="Proteomes" id="UP000323011"/>
    </source>
</evidence>
<protein>
    <recommendedName>
        <fullName evidence="4">K Homology domain-containing protein</fullName>
    </recommendedName>
</protein>
<accession>A0A5A8CT53</accession>
<dbReference type="CDD" id="cd00105">
    <property type="entry name" value="KH-I"/>
    <property type="match status" value="3"/>
</dbReference>
<comment type="caution">
    <text evidence="5">The sequence shown here is derived from an EMBL/GenBank/DDBJ whole genome shotgun (WGS) entry which is preliminary data.</text>
</comment>
<evidence type="ECO:0000256" key="2">
    <source>
        <dbReference type="PROSITE-ProRule" id="PRU00117"/>
    </source>
</evidence>
<dbReference type="GO" id="GO:0003723">
    <property type="term" value="F:RNA binding"/>
    <property type="evidence" value="ECO:0007669"/>
    <property type="project" value="UniProtKB-UniRule"/>
</dbReference>
<dbReference type="Pfam" id="PF00013">
    <property type="entry name" value="KH_1"/>
    <property type="match status" value="3"/>
</dbReference>
<sequence>MEASAAKRPRMESNAAGGGAGGRGGGAPVHSDGPLPERLSFRLLVPASAVAQIIGRGGENVTAIQSATRARIDVTSSPVGDLNHVTFVGAPEACETAIRAVWALVQAQEVDKVRDNQYVALSADGRSLARQTLHMLVADGHAARLIGRQGSEVRALRDRLGVNVAVQSQGAGRARTEAEKAAFADGERVVTISGPEAAVHRARAEIWHRLSRLGLARRRGGRPATGAAAATSASSGSASSAALTVGSGVPVATGGEALVSEALELPSDSVGRLIGRGGATIDAIRTSTGCAVHVSQDVVGRALASVGQSAMEAATAADRPEAEGPMIVTVVGTMPALATARLLIARALAGEPLGVSAPSAGGRGAARMGTSVPGFVFGGVSQKGSAQ</sequence>
<dbReference type="Gene3D" id="3.30.1370.10">
    <property type="entry name" value="K Homology domain, type 1"/>
    <property type="match status" value="3"/>
</dbReference>
<dbReference type="SUPFAM" id="SSF54791">
    <property type="entry name" value="Eukaryotic type KH-domain (KH-domain type I)"/>
    <property type="match status" value="3"/>
</dbReference>
<dbReference type="InterPro" id="IPR004087">
    <property type="entry name" value="KH_dom"/>
</dbReference>
<dbReference type="InterPro" id="IPR036612">
    <property type="entry name" value="KH_dom_type_1_sf"/>
</dbReference>
<feature type="domain" description="K Homology" evidence="4">
    <location>
        <begin position="257"/>
        <end position="349"/>
    </location>
</feature>
<feature type="compositionally biased region" description="Gly residues" evidence="3">
    <location>
        <begin position="16"/>
        <end position="27"/>
    </location>
</feature>
<dbReference type="SMART" id="SM00322">
    <property type="entry name" value="KH"/>
    <property type="match status" value="3"/>
</dbReference>
<proteinExistence type="predicted"/>
<feature type="domain" description="K Homology" evidence="4">
    <location>
        <begin position="37"/>
        <end position="106"/>
    </location>
</feature>
<feature type="domain" description="K Homology" evidence="4">
    <location>
        <begin position="129"/>
        <end position="211"/>
    </location>
</feature>
<evidence type="ECO:0000256" key="1">
    <source>
        <dbReference type="ARBA" id="ARBA00022737"/>
    </source>
</evidence>
<dbReference type="EMBL" id="VLTN01000009">
    <property type="protein sequence ID" value="KAA0154951.1"/>
    <property type="molecule type" value="Genomic_DNA"/>
</dbReference>
<dbReference type="PROSITE" id="PS50084">
    <property type="entry name" value="KH_TYPE_1"/>
    <property type="match status" value="3"/>
</dbReference>
<feature type="region of interest" description="Disordered" evidence="3">
    <location>
        <begin position="1"/>
        <end position="32"/>
    </location>
</feature>
<keyword evidence="1" id="KW-0677">Repeat</keyword>
<name>A0A5A8CT53_CAFRO</name>
<dbReference type="AlphaFoldDB" id="A0A5A8CT53"/>
<keyword evidence="6" id="KW-1185">Reference proteome</keyword>